<sequence length="129" mass="14819">MFRNIYMCRQSSRTRRWCWVRCVVYLCLAHARTTTTTRLGSFAFSSEFSLPKRASVDATVHVGTRRCCGMEWANGRIYVCNLPRNTHGGVAARSFHKPRFPYLYQHLSPAVGVANFSFSRPNLDTFMSL</sequence>
<dbReference type="EMBL" id="GGFK01014891">
    <property type="protein sequence ID" value="MBW48212.1"/>
    <property type="molecule type" value="Transcribed_RNA"/>
</dbReference>
<protein>
    <submittedName>
        <fullName evidence="1">Putative secreted protein</fullName>
    </submittedName>
</protein>
<proteinExistence type="predicted"/>
<name>A0A2M4B5D3_9DIPT</name>
<dbReference type="AlphaFoldDB" id="A0A2M4B5D3"/>
<organism evidence="1">
    <name type="scientific">Anopheles triannulatus</name>
    <dbReference type="NCBI Taxonomy" id="58253"/>
    <lineage>
        <taxon>Eukaryota</taxon>
        <taxon>Metazoa</taxon>
        <taxon>Ecdysozoa</taxon>
        <taxon>Arthropoda</taxon>
        <taxon>Hexapoda</taxon>
        <taxon>Insecta</taxon>
        <taxon>Pterygota</taxon>
        <taxon>Neoptera</taxon>
        <taxon>Endopterygota</taxon>
        <taxon>Diptera</taxon>
        <taxon>Nematocera</taxon>
        <taxon>Culicoidea</taxon>
        <taxon>Culicidae</taxon>
        <taxon>Anophelinae</taxon>
        <taxon>Anopheles</taxon>
    </lineage>
</organism>
<accession>A0A2M4B5D3</accession>
<evidence type="ECO:0000313" key="1">
    <source>
        <dbReference type="EMBL" id="MBW48212.1"/>
    </source>
</evidence>
<reference evidence="1" key="1">
    <citation type="submission" date="2018-01" db="EMBL/GenBank/DDBJ databases">
        <title>An insight into the sialome of Amazonian anophelines.</title>
        <authorList>
            <person name="Ribeiro J.M."/>
            <person name="Scarpassa V."/>
            <person name="Calvo E."/>
        </authorList>
    </citation>
    <scope>NUCLEOTIDE SEQUENCE</scope>
    <source>
        <tissue evidence="1">Salivary glands</tissue>
    </source>
</reference>